<dbReference type="PANTHER" id="PTHR10314">
    <property type="entry name" value="CYSTATHIONINE BETA-SYNTHASE"/>
    <property type="match status" value="1"/>
</dbReference>
<dbReference type="Pfam" id="PF00291">
    <property type="entry name" value="PALP"/>
    <property type="match status" value="1"/>
</dbReference>
<protein>
    <recommendedName>
        <fullName evidence="7">L-cysteine desulfhydrase Cds1</fullName>
        <ecNumber evidence="7">4.4.1.1</ecNumber>
    </recommendedName>
</protein>
<evidence type="ECO:0000256" key="7">
    <source>
        <dbReference type="HAMAP-Rule" id="MF_00868"/>
    </source>
</evidence>
<dbReference type="HAMAP" id="MF_00868">
    <property type="entry name" value="Cds1"/>
    <property type="match status" value="1"/>
</dbReference>
<keyword evidence="5 7" id="KW-0456">Lyase</keyword>
<keyword evidence="3 7" id="KW-0963">Cytoplasm</keyword>
<dbReference type="GO" id="GO:0005737">
    <property type="term" value="C:cytoplasm"/>
    <property type="evidence" value="ECO:0007669"/>
    <property type="project" value="UniProtKB-SubCell"/>
</dbReference>
<dbReference type="Gene3D" id="3.40.50.1100">
    <property type="match status" value="2"/>
</dbReference>
<dbReference type="GO" id="GO:0016829">
    <property type="term" value="F:lyase activity"/>
    <property type="evidence" value="ECO:0007669"/>
    <property type="project" value="UniProtKB-KW"/>
</dbReference>
<dbReference type="GO" id="GO:0019450">
    <property type="term" value="P:L-cysteine catabolic process to pyruvate"/>
    <property type="evidence" value="ECO:0007669"/>
    <property type="project" value="UniProtKB-UniRule"/>
</dbReference>
<evidence type="ECO:0000313" key="9">
    <source>
        <dbReference type="EMBL" id="XBH21570.1"/>
    </source>
</evidence>
<dbReference type="AlphaFoldDB" id="A0AAU7DWB2"/>
<name>A0AAU7DWB2_9MICO</name>
<proteinExistence type="inferred from homology"/>
<comment type="function">
    <text evidence="7">A cysteine desulfhydrase that generates hydrogen sulfide, H(2)S. The H(2)S produced by this enzyme modulates the balance between respiration and glycolysis, and contributes to redox homeostasis. Probably eliminates toxic levels of Cys (which can induce oxidative stress).</text>
</comment>
<comment type="function">
    <text evidence="6">A cysteine desulfhydrase that generates hydrogen sulfide, H(2)S. The H(2)S produced by this enzyme stimulates respiration in M.tuberculosis, mediated primarily via cytochrome bd with a lesser contribution from cytochrome bc1/aa3. H(2)S modulates the balance between respiration and glycolysis, and also contributes to redox homeostasis. Probably eliminates toxic levels of Cys (which can induce oxidative stress).</text>
</comment>
<dbReference type="EMBL" id="CP146203">
    <property type="protein sequence ID" value="XBH21570.1"/>
    <property type="molecule type" value="Genomic_DNA"/>
</dbReference>
<organism evidence="9">
    <name type="scientific">Jonesiaceae bacterium BS-20</name>
    <dbReference type="NCBI Taxonomy" id="3120821"/>
    <lineage>
        <taxon>Bacteria</taxon>
        <taxon>Bacillati</taxon>
        <taxon>Actinomycetota</taxon>
        <taxon>Actinomycetes</taxon>
        <taxon>Micrococcales</taxon>
        <taxon>Jonesiaceae</taxon>
    </lineage>
</organism>
<evidence type="ECO:0000256" key="1">
    <source>
        <dbReference type="ARBA" id="ARBA00001933"/>
    </source>
</evidence>
<comment type="similarity">
    <text evidence="7">Belongs to the cysteine synthase/cystathionine beta-synthase family. Cds1 subfamily.</text>
</comment>
<dbReference type="FunFam" id="3.40.50.1100:FF:000015">
    <property type="entry name" value="Cysteine synthase B"/>
    <property type="match status" value="1"/>
</dbReference>
<dbReference type="GO" id="GO:0030170">
    <property type="term" value="F:pyridoxal phosphate binding"/>
    <property type="evidence" value="ECO:0007669"/>
    <property type="project" value="UniProtKB-UniRule"/>
</dbReference>
<comment type="subcellular location">
    <subcellularLocation>
        <location evidence="2">Cytoplasm</location>
    </subcellularLocation>
</comment>
<keyword evidence="4 7" id="KW-0663">Pyridoxal phosphate</keyword>
<evidence type="ECO:0000256" key="6">
    <source>
        <dbReference type="ARBA" id="ARBA00055251"/>
    </source>
</evidence>
<dbReference type="InterPro" id="IPR001926">
    <property type="entry name" value="TrpB-like_PALP"/>
</dbReference>
<comment type="catalytic activity">
    <reaction evidence="7">
        <text>L-cysteine + H2O = hydrogen sulfide + pyruvate + NH4(+) + H(+)</text>
        <dbReference type="Rhea" id="RHEA:24931"/>
        <dbReference type="ChEBI" id="CHEBI:15361"/>
        <dbReference type="ChEBI" id="CHEBI:15377"/>
        <dbReference type="ChEBI" id="CHEBI:15378"/>
        <dbReference type="ChEBI" id="CHEBI:28938"/>
        <dbReference type="ChEBI" id="CHEBI:29919"/>
        <dbReference type="ChEBI" id="CHEBI:35235"/>
        <dbReference type="EC" id="4.4.1.1"/>
    </reaction>
</comment>
<evidence type="ECO:0000256" key="5">
    <source>
        <dbReference type="ARBA" id="ARBA00023239"/>
    </source>
</evidence>
<accession>A0AAU7DWB2</accession>
<evidence type="ECO:0000259" key="8">
    <source>
        <dbReference type="Pfam" id="PF00291"/>
    </source>
</evidence>
<dbReference type="InterPro" id="IPR047586">
    <property type="entry name" value="Cds1"/>
</dbReference>
<comment type="cofactor">
    <cofactor evidence="1 7">
        <name>pyridoxal 5'-phosphate</name>
        <dbReference type="ChEBI" id="CHEBI:597326"/>
    </cofactor>
</comment>
<evidence type="ECO:0000256" key="2">
    <source>
        <dbReference type="ARBA" id="ARBA00004496"/>
    </source>
</evidence>
<feature type="domain" description="Tryptophan synthase beta chain-like PALP" evidence="8">
    <location>
        <begin position="37"/>
        <end position="330"/>
    </location>
</feature>
<dbReference type="InterPro" id="IPR050214">
    <property type="entry name" value="Cys_Synth/Cystath_Beta-Synth"/>
</dbReference>
<evidence type="ECO:0000256" key="4">
    <source>
        <dbReference type="ARBA" id="ARBA00022898"/>
    </source>
</evidence>
<reference evidence="9" key="1">
    <citation type="submission" date="2024-02" db="EMBL/GenBank/DDBJ databases">
        <title>Tomenella chthoni gen. nov. sp. nov., a member of the family Jonesiaceae isolated from bat guano.</title>
        <authorList>
            <person name="Miller S.L."/>
            <person name="King J."/>
            <person name="Sankaranarayanan K."/>
            <person name="Lawson P.A."/>
        </authorList>
    </citation>
    <scope>NUCLEOTIDE SEQUENCE</scope>
    <source>
        <strain evidence="9">BS-20</strain>
    </source>
</reference>
<sequence>MIIQRKEAVEPKVAETDAQRAWTSWALQRIDAELTRCGETPLLRMPLPEQWGIDLYLKDESRQPTGSLKHRLARSLFIYALCNGWLSEGKRVIEASSGSTAVSEAYFARLLGLPFTAVMPRSTSRAKVERIEELGGTCHLVEDPTMIYSESQRLAEELNGIYLDQFTYAERASEWGGDGNIASSVLSQLHREQFPIPSWIVVGAGTGGTSATFGRHCRLEGYDTRVAVADPEGSAYAQAWETGNLHTTATGSKIEGIGRPRVEPSFIPELVDSVVRVPDPASVAAMRFCSKELGQLVGGSTGTALWAALVKISEMRKQGVRGSVVTVICDHGERYLDTYYNDQWLETQGIEISQYMTQLEVFFSTGELIALN</sequence>
<feature type="modified residue" description="N6-(pyridoxal phosphate)lysine" evidence="7">
    <location>
        <position position="69"/>
    </location>
</feature>
<dbReference type="SUPFAM" id="SSF53686">
    <property type="entry name" value="Tryptophan synthase beta subunit-like PLP-dependent enzymes"/>
    <property type="match status" value="1"/>
</dbReference>
<gene>
    <name evidence="7" type="primary">cds1</name>
    <name evidence="9" type="ORF">V5R04_15400</name>
</gene>
<dbReference type="InterPro" id="IPR036052">
    <property type="entry name" value="TrpB-like_PALP_sf"/>
</dbReference>
<evidence type="ECO:0000256" key="3">
    <source>
        <dbReference type="ARBA" id="ARBA00022490"/>
    </source>
</evidence>
<dbReference type="EC" id="4.4.1.1" evidence="7"/>